<keyword evidence="2" id="KW-1185">Reference proteome</keyword>
<comment type="caution">
    <text evidence="1">The sequence shown here is derived from an EMBL/GenBank/DDBJ whole genome shotgun (WGS) entry which is preliminary data.</text>
</comment>
<evidence type="ECO:0000313" key="1">
    <source>
        <dbReference type="EMBL" id="KAF7271628.1"/>
    </source>
</evidence>
<dbReference type="AlphaFoldDB" id="A0A834I4G5"/>
<accession>A0A834I4G5</accession>
<reference evidence="1" key="1">
    <citation type="submission" date="2020-08" db="EMBL/GenBank/DDBJ databases">
        <title>Genome sequencing and assembly of the red palm weevil Rhynchophorus ferrugineus.</title>
        <authorList>
            <person name="Dias G.B."/>
            <person name="Bergman C.M."/>
            <person name="Manee M."/>
        </authorList>
    </citation>
    <scope>NUCLEOTIDE SEQUENCE</scope>
    <source>
        <strain evidence="1">AA-2017</strain>
        <tissue evidence="1">Whole larva</tissue>
    </source>
</reference>
<sequence length="73" mass="7709">EPKPNFTFSSLTKNVMLAAGCDGGAWQVAIRGLPCSKPLLSTVTRGTPTGTTITNKIPLNMNNSSGALLRYNN</sequence>
<proteinExistence type="predicted"/>
<feature type="non-terminal residue" evidence="1">
    <location>
        <position position="1"/>
    </location>
</feature>
<protein>
    <submittedName>
        <fullName evidence="1">Uncharacterized protein</fullName>
    </submittedName>
</protein>
<dbReference type="Proteomes" id="UP000625711">
    <property type="component" value="Unassembled WGS sequence"/>
</dbReference>
<gene>
    <name evidence="1" type="ORF">GWI33_015515</name>
</gene>
<dbReference type="EMBL" id="JAACXV010013926">
    <property type="protein sequence ID" value="KAF7271628.1"/>
    <property type="molecule type" value="Genomic_DNA"/>
</dbReference>
<evidence type="ECO:0000313" key="2">
    <source>
        <dbReference type="Proteomes" id="UP000625711"/>
    </source>
</evidence>
<name>A0A834I4G5_RHYFE</name>
<organism evidence="1 2">
    <name type="scientific">Rhynchophorus ferrugineus</name>
    <name type="common">Red palm weevil</name>
    <name type="synonym">Curculio ferrugineus</name>
    <dbReference type="NCBI Taxonomy" id="354439"/>
    <lineage>
        <taxon>Eukaryota</taxon>
        <taxon>Metazoa</taxon>
        <taxon>Ecdysozoa</taxon>
        <taxon>Arthropoda</taxon>
        <taxon>Hexapoda</taxon>
        <taxon>Insecta</taxon>
        <taxon>Pterygota</taxon>
        <taxon>Neoptera</taxon>
        <taxon>Endopterygota</taxon>
        <taxon>Coleoptera</taxon>
        <taxon>Polyphaga</taxon>
        <taxon>Cucujiformia</taxon>
        <taxon>Curculionidae</taxon>
        <taxon>Dryophthorinae</taxon>
        <taxon>Rhynchophorus</taxon>
    </lineage>
</organism>